<dbReference type="AlphaFoldDB" id="A0A538SYE1"/>
<feature type="region of interest" description="Disordered" evidence="7">
    <location>
        <begin position="178"/>
        <end position="202"/>
    </location>
</feature>
<dbReference type="InterPro" id="IPR000740">
    <property type="entry name" value="GrpE"/>
</dbReference>
<keyword evidence="2 3" id="KW-0143">Chaperone</keyword>
<dbReference type="CDD" id="cd00446">
    <property type="entry name" value="GrpE"/>
    <property type="match status" value="1"/>
</dbReference>
<dbReference type="HAMAP" id="MF_01151">
    <property type="entry name" value="GrpE"/>
    <property type="match status" value="1"/>
</dbReference>
<dbReference type="Proteomes" id="UP000320913">
    <property type="component" value="Unassembled WGS sequence"/>
</dbReference>
<comment type="function">
    <text evidence="3 4">Participates actively in the response to hyperosmotic and heat shock by preventing the aggregation of stress-denatured proteins, in association with DnaK and GrpE. It is the nucleotide exchange factor for DnaK and may function as a thermosensor. Unfolded proteins bind initially to DnaJ; upon interaction with the DnaJ-bound protein, DnaK hydrolyzes its bound ATP, resulting in the formation of a stable complex. GrpE releases ADP from DnaK; ATP binding to DnaK triggers the release of the substrate protein, thus completing the reaction cycle. Several rounds of ATP-dependent interactions between DnaJ, DnaK and GrpE are required for fully efficient folding.</text>
</comment>
<dbReference type="InterPro" id="IPR013805">
    <property type="entry name" value="GrpE_CC"/>
</dbReference>
<dbReference type="Gene3D" id="3.90.20.20">
    <property type="match status" value="1"/>
</dbReference>
<evidence type="ECO:0000256" key="6">
    <source>
        <dbReference type="SAM" id="Coils"/>
    </source>
</evidence>
<evidence type="ECO:0000313" key="10">
    <source>
        <dbReference type="Proteomes" id="UP000316292"/>
    </source>
</evidence>
<dbReference type="InterPro" id="IPR009012">
    <property type="entry name" value="GrpE_head"/>
</dbReference>
<feature type="compositionally biased region" description="Basic and acidic residues" evidence="7">
    <location>
        <begin position="1"/>
        <end position="15"/>
    </location>
</feature>
<protein>
    <recommendedName>
        <fullName evidence="3 4">Protein GrpE</fullName>
    </recommendedName>
    <alternativeName>
        <fullName evidence="3">HSP-70 cofactor</fullName>
    </alternativeName>
</protein>
<dbReference type="EMBL" id="VBOV01000218">
    <property type="protein sequence ID" value="TMQ56409.1"/>
    <property type="molecule type" value="Genomic_DNA"/>
</dbReference>
<dbReference type="GO" id="GO:0006457">
    <property type="term" value="P:protein folding"/>
    <property type="evidence" value="ECO:0007669"/>
    <property type="project" value="InterPro"/>
</dbReference>
<dbReference type="PRINTS" id="PR00773">
    <property type="entry name" value="GRPEPROTEIN"/>
</dbReference>
<keyword evidence="6" id="KW-0175">Coiled coil</keyword>
<proteinExistence type="inferred from homology"/>
<keyword evidence="3 4" id="KW-0346">Stress response</keyword>
<feature type="region of interest" description="Disordered" evidence="7">
    <location>
        <begin position="1"/>
        <end position="33"/>
    </location>
</feature>
<feature type="coiled-coil region" evidence="6">
    <location>
        <begin position="37"/>
        <end position="74"/>
    </location>
</feature>
<evidence type="ECO:0000256" key="3">
    <source>
        <dbReference type="HAMAP-Rule" id="MF_01151"/>
    </source>
</evidence>
<evidence type="ECO:0000256" key="4">
    <source>
        <dbReference type="RuleBase" id="RU000639"/>
    </source>
</evidence>
<accession>A0A538SYE1</accession>
<dbReference type="GO" id="GO:0042803">
    <property type="term" value="F:protein homodimerization activity"/>
    <property type="evidence" value="ECO:0007669"/>
    <property type="project" value="InterPro"/>
</dbReference>
<evidence type="ECO:0000256" key="5">
    <source>
        <dbReference type="RuleBase" id="RU004478"/>
    </source>
</evidence>
<dbReference type="SUPFAM" id="SSF51064">
    <property type="entry name" value="Head domain of nucleotide exchange factor GrpE"/>
    <property type="match status" value="1"/>
</dbReference>
<evidence type="ECO:0000256" key="2">
    <source>
        <dbReference type="ARBA" id="ARBA00023186"/>
    </source>
</evidence>
<dbReference type="PROSITE" id="PS01071">
    <property type="entry name" value="GRPE"/>
    <property type="match status" value="1"/>
</dbReference>
<evidence type="ECO:0000313" key="8">
    <source>
        <dbReference type="EMBL" id="TMQ49124.1"/>
    </source>
</evidence>
<dbReference type="Pfam" id="PF01025">
    <property type="entry name" value="GrpE"/>
    <property type="match status" value="1"/>
</dbReference>
<gene>
    <name evidence="3" type="primary">grpE</name>
    <name evidence="8" type="ORF">E6K71_05820</name>
    <name evidence="9" type="ORF">E6K75_08665</name>
</gene>
<dbReference type="SUPFAM" id="SSF58014">
    <property type="entry name" value="Coiled-coil domain of nucleotide exchange factor GrpE"/>
    <property type="match status" value="1"/>
</dbReference>
<dbReference type="GO" id="GO:0051087">
    <property type="term" value="F:protein-folding chaperone binding"/>
    <property type="evidence" value="ECO:0007669"/>
    <property type="project" value="InterPro"/>
</dbReference>
<comment type="similarity">
    <text evidence="1 3 5">Belongs to the GrpE family.</text>
</comment>
<evidence type="ECO:0000313" key="11">
    <source>
        <dbReference type="Proteomes" id="UP000320913"/>
    </source>
</evidence>
<organism evidence="9 11">
    <name type="scientific">Eiseniibacteriota bacterium</name>
    <dbReference type="NCBI Taxonomy" id="2212470"/>
    <lineage>
        <taxon>Bacteria</taxon>
        <taxon>Candidatus Eiseniibacteriota</taxon>
    </lineage>
</organism>
<comment type="subunit">
    <text evidence="3">Homodimer.</text>
</comment>
<evidence type="ECO:0000256" key="1">
    <source>
        <dbReference type="ARBA" id="ARBA00009054"/>
    </source>
</evidence>
<evidence type="ECO:0000313" key="9">
    <source>
        <dbReference type="EMBL" id="TMQ56409.1"/>
    </source>
</evidence>
<dbReference type="GO" id="GO:0051082">
    <property type="term" value="F:unfolded protein binding"/>
    <property type="evidence" value="ECO:0007669"/>
    <property type="project" value="TreeGrafter"/>
</dbReference>
<dbReference type="GO" id="GO:0005737">
    <property type="term" value="C:cytoplasm"/>
    <property type="evidence" value="ECO:0007669"/>
    <property type="project" value="UniProtKB-SubCell"/>
</dbReference>
<evidence type="ECO:0000256" key="7">
    <source>
        <dbReference type="SAM" id="MobiDB-lite"/>
    </source>
</evidence>
<comment type="subcellular location">
    <subcellularLocation>
        <location evidence="3">Cytoplasm</location>
    </subcellularLocation>
</comment>
<sequence>MMRKKDYKDEAERSEAAGPEQALETEPKDPAQLAADLERARAREDELLRAVAELTNVNRRRKQDMETLAQLAQESLVRSILPVLDDIDRALQAARGREGDPFHSGLLMIRERLWQTLEKEGLERIDALGAHFDPELHEAVAQQPSDKPPGTVLEVVLPGYRFRGRVLRHANVVVAGPRDGESRESVAIEKGNAARGAGEPES</sequence>
<dbReference type="Proteomes" id="UP000316292">
    <property type="component" value="Unassembled WGS sequence"/>
</dbReference>
<dbReference type="PANTHER" id="PTHR21237">
    <property type="entry name" value="GRPE PROTEIN"/>
    <property type="match status" value="1"/>
</dbReference>
<name>A0A538SYE1_UNCEI</name>
<reference evidence="10 11" key="1">
    <citation type="journal article" date="2019" name="Nat. Microbiol.">
        <title>Mediterranean grassland soil C-N compound turnover is dependent on rainfall and depth, and is mediated by genomically divergent microorganisms.</title>
        <authorList>
            <person name="Diamond S."/>
            <person name="Andeer P.F."/>
            <person name="Li Z."/>
            <person name="Crits-Christoph A."/>
            <person name="Burstein D."/>
            <person name="Anantharaman K."/>
            <person name="Lane K.R."/>
            <person name="Thomas B.C."/>
            <person name="Pan C."/>
            <person name="Northen T.R."/>
            <person name="Banfield J.F."/>
        </authorList>
    </citation>
    <scope>NUCLEOTIDE SEQUENCE [LARGE SCALE GENOMIC DNA]</scope>
    <source>
        <strain evidence="8">WS_1</strain>
        <strain evidence="9">WS_5</strain>
    </source>
</reference>
<dbReference type="PANTHER" id="PTHR21237:SF23">
    <property type="entry name" value="GRPE PROTEIN HOMOLOG, MITOCHONDRIAL"/>
    <property type="match status" value="1"/>
</dbReference>
<dbReference type="Gene3D" id="2.30.22.10">
    <property type="entry name" value="Head domain of nucleotide exchange factor GrpE"/>
    <property type="match status" value="1"/>
</dbReference>
<dbReference type="GO" id="GO:0000774">
    <property type="term" value="F:adenyl-nucleotide exchange factor activity"/>
    <property type="evidence" value="ECO:0007669"/>
    <property type="project" value="InterPro"/>
</dbReference>
<keyword evidence="3" id="KW-0963">Cytoplasm</keyword>
<comment type="caution">
    <text evidence="9">The sequence shown here is derived from an EMBL/GenBank/DDBJ whole genome shotgun (WGS) entry which is preliminary data.</text>
</comment>
<feature type="compositionally biased region" description="Basic and acidic residues" evidence="7">
    <location>
        <begin position="178"/>
        <end position="187"/>
    </location>
</feature>
<dbReference type="EMBL" id="VBOR01000061">
    <property type="protein sequence ID" value="TMQ49124.1"/>
    <property type="molecule type" value="Genomic_DNA"/>
</dbReference>